<dbReference type="AlphaFoldDB" id="A0A6B0YQ23"/>
<dbReference type="EMBL" id="VXRG01000061">
    <property type="protein sequence ID" value="MXY93184.1"/>
    <property type="molecule type" value="Genomic_DNA"/>
</dbReference>
<proteinExistence type="predicted"/>
<evidence type="ECO:0000259" key="1">
    <source>
        <dbReference type="Pfam" id="PF01408"/>
    </source>
</evidence>
<accession>A0A6B0YQ23</accession>
<dbReference type="PANTHER" id="PTHR43377">
    <property type="entry name" value="BILIVERDIN REDUCTASE A"/>
    <property type="match status" value="1"/>
</dbReference>
<organism evidence="2">
    <name type="scientific">Caldilineaceae bacterium SB0664_bin_27</name>
    <dbReference type="NCBI Taxonomy" id="2605260"/>
    <lineage>
        <taxon>Bacteria</taxon>
        <taxon>Bacillati</taxon>
        <taxon>Chloroflexota</taxon>
        <taxon>Caldilineae</taxon>
        <taxon>Caldilineales</taxon>
        <taxon>Caldilineaceae</taxon>
    </lineage>
</organism>
<dbReference type="InterPro" id="IPR000683">
    <property type="entry name" value="Gfo/Idh/MocA-like_OxRdtase_N"/>
</dbReference>
<dbReference type="InterPro" id="IPR051450">
    <property type="entry name" value="Gfo/Idh/MocA_Oxidoreductases"/>
</dbReference>
<protein>
    <submittedName>
        <fullName evidence="2">Gfo/Idh/MocA family oxidoreductase</fullName>
    </submittedName>
</protein>
<gene>
    <name evidence="2" type="ORF">F4Y42_06995</name>
</gene>
<name>A0A6B0YQ23_9CHLR</name>
<dbReference type="SUPFAM" id="SSF51735">
    <property type="entry name" value="NAD(P)-binding Rossmann-fold domains"/>
    <property type="match status" value="1"/>
</dbReference>
<dbReference type="Gene3D" id="3.40.50.720">
    <property type="entry name" value="NAD(P)-binding Rossmann-like Domain"/>
    <property type="match status" value="1"/>
</dbReference>
<dbReference type="GO" id="GO:0000166">
    <property type="term" value="F:nucleotide binding"/>
    <property type="evidence" value="ECO:0007669"/>
    <property type="project" value="InterPro"/>
</dbReference>
<feature type="domain" description="Gfo/Idh/MocA-like oxidoreductase N-terminal" evidence="1">
    <location>
        <begin position="7"/>
        <end position="125"/>
    </location>
</feature>
<dbReference type="Pfam" id="PF01408">
    <property type="entry name" value="GFO_IDH_MocA"/>
    <property type="match status" value="1"/>
</dbReference>
<dbReference type="SUPFAM" id="SSF55347">
    <property type="entry name" value="Glyceraldehyde-3-phosphate dehydrogenase-like, C-terminal domain"/>
    <property type="match status" value="1"/>
</dbReference>
<sequence length="339" mass="37722">MAEEPLKAIFVGVGGRGRHYLEHLKDSPHVRPVAIVDISREILERERLANGLPETACFTTLTDALRHIPADTVGVTTHARLHAQFVREAILAGKHVLVEKPFTCDLEEAVRLVELADAHGVKIVVTQQIRYFRTELTMRRMMLEQAYGPPGSGHMHHYKPRSGNYPLSDHMQLWQMTVHEIDSLLSVLAQHKVTRVFGYSFEPSWGNWPTPSTAVATIEFDGSIPFTLVSTSQARGSAYEFRIECAEATLVQRGPLQDIPTTLHAEYQDGRVVPLPLDAGIDVEPGDGINWVARLLYEYVVDSVEPDVSGRHNLDILRVADAIIRSTETGQAISLDVPS</sequence>
<comment type="caution">
    <text evidence="2">The sequence shown here is derived from an EMBL/GenBank/DDBJ whole genome shotgun (WGS) entry which is preliminary data.</text>
</comment>
<evidence type="ECO:0000313" key="2">
    <source>
        <dbReference type="EMBL" id="MXY93184.1"/>
    </source>
</evidence>
<dbReference type="Gene3D" id="3.30.360.10">
    <property type="entry name" value="Dihydrodipicolinate Reductase, domain 2"/>
    <property type="match status" value="1"/>
</dbReference>
<reference evidence="2" key="1">
    <citation type="submission" date="2019-09" db="EMBL/GenBank/DDBJ databases">
        <title>Characterisation of the sponge microbiome using genome-centric metagenomics.</title>
        <authorList>
            <person name="Engelberts J.P."/>
            <person name="Robbins S.J."/>
            <person name="De Goeij J.M."/>
            <person name="Aranda M."/>
            <person name="Bell S.C."/>
            <person name="Webster N.S."/>
        </authorList>
    </citation>
    <scope>NUCLEOTIDE SEQUENCE</scope>
    <source>
        <strain evidence="2">SB0664_bin_27</strain>
    </source>
</reference>
<dbReference type="InterPro" id="IPR036291">
    <property type="entry name" value="NAD(P)-bd_dom_sf"/>
</dbReference>
<dbReference type="PANTHER" id="PTHR43377:SF1">
    <property type="entry name" value="BILIVERDIN REDUCTASE A"/>
    <property type="match status" value="1"/>
</dbReference>